<organism evidence="1">
    <name type="scientific">Eucalyptus grandis</name>
    <name type="common">Flooded gum</name>
    <dbReference type="NCBI Taxonomy" id="71139"/>
    <lineage>
        <taxon>Eukaryota</taxon>
        <taxon>Viridiplantae</taxon>
        <taxon>Streptophyta</taxon>
        <taxon>Embryophyta</taxon>
        <taxon>Tracheophyta</taxon>
        <taxon>Spermatophyta</taxon>
        <taxon>Magnoliopsida</taxon>
        <taxon>eudicotyledons</taxon>
        <taxon>Gunneridae</taxon>
        <taxon>Pentapetalae</taxon>
        <taxon>rosids</taxon>
        <taxon>malvids</taxon>
        <taxon>Myrtales</taxon>
        <taxon>Myrtaceae</taxon>
        <taxon>Myrtoideae</taxon>
        <taxon>Eucalypteae</taxon>
        <taxon>Eucalyptus</taxon>
    </lineage>
</organism>
<dbReference type="AlphaFoldDB" id="A0A059CNG5"/>
<gene>
    <name evidence="1" type="ORF">EUGRSUZ_C01306</name>
</gene>
<accession>A0A059CNG5</accession>
<dbReference type="InParanoid" id="A0A059CNG5"/>
<sequence length="79" mass="9088">MKRPKYIPKQKVYSVSFQSKTRPRSGPPAKYAIKFKIAIREFYDIFSPHFRGQCETALFSFSLLVREGEAQGKGGHSFN</sequence>
<name>A0A059CNG5_EUCGR</name>
<evidence type="ECO:0000313" key="1">
    <source>
        <dbReference type="EMBL" id="KCW79978.1"/>
    </source>
</evidence>
<dbReference type="EMBL" id="KK198755">
    <property type="protein sequence ID" value="KCW79978.1"/>
    <property type="molecule type" value="Genomic_DNA"/>
</dbReference>
<proteinExistence type="predicted"/>
<protein>
    <submittedName>
        <fullName evidence="1">Uncharacterized protein</fullName>
    </submittedName>
</protein>
<reference evidence="1" key="1">
    <citation type="submission" date="2013-07" db="EMBL/GenBank/DDBJ databases">
        <title>The genome of Eucalyptus grandis.</title>
        <authorList>
            <person name="Schmutz J."/>
            <person name="Hayes R."/>
            <person name="Myburg A."/>
            <person name="Tuskan G."/>
            <person name="Grattapaglia D."/>
            <person name="Rokhsar D.S."/>
        </authorList>
    </citation>
    <scope>NUCLEOTIDE SEQUENCE</scope>
    <source>
        <tissue evidence="1">Leaf extractions</tissue>
    </source>
</reference>
<dbReference type="Gramene" id="KCW79978">
    <property type="protein sequence ID" value="KCW79978"/>
    <property type="gene ID" value="EUGRSUZ_C01306"/>
</dbReference>